<dbReference type="RefSeq" id="YP_004169267.1">
    <property type="nucleotide sequence ID" value="NC_014952.1"/>
</dbReference>
<dbReference type="Proteomes" id="UP000171862">
    <property type="component" value="Segment"/>
</dbReference>
<accession>E7BRR1</accession>
<keyword evidence="3" id="KW-1185">Reference proteome</keyword>
<sequence>MDYTLMTYQGTEIIFCYFLLNLKNMAKLDYGLCITNLQLFPLLLPAHQNSPAAGTRASPPTSQGPHQDAPHRRKEHLDDVRKPGRRDPLTTRPHLRWDLDEENEKENQNPNLHQEDQQENEEYTQSYLQSLLKKWEGDIDRFRDMVYRDLEGLKQKLGIQMSS</sequence>
<dbReference type="OrthoDB" id="29054at10239"/>
<feature type="compositionally biased region" description="Polar residues" evidence="1">
    <location>
        <begin position="49"/>
        <end position="65"/>
    </location>
</feature>
<reference evidence="2 3" key="1">
    <citation type="journal article" date="2011" name="J. Gen. Virol.">
        <title>Genomic characterization of ten novel cutaneous human papillomaviruses from keratotic lesions of immunosuppressed patients.</title>
        <authorList>
            <person name="Kohler A."/>
            <person name="Gottschling M."/>
            <person name="Manning K."/>
            <person name="Lehmann M.D."/>
            <person name="Schulz E."/>
            <person name="Kruger-Corcoran D."/>
            <person name="Stockfleth E."/>
            <person name="Nindl I."/>
        </authorList>
    </citation>
    <scope>NUCLEOTIDE SEQUENCE [LARGE SCALE GENOMIC DNA]</scope>
</reference>
<evidence type="ECO:0000313" key="3">
    <source>
        <dbReference type="Proteomes" id="UP000171862"/>
    </source>
</evidence>
<protein>
    <submittedName>
        <fullName evidence="2">E4</fullName>
    </submittedName>
</protein>
<gene>
    <name evidence="2" type="primary">E4</name>
</gene>
<evidence type="ECO:0000256" key="1">
    <source>
        <dbReference type="SAM" id="MobiDB-lite"/>
    </source>
</evidence>
<feature type="region of interest" description="Disordered" evidence="1">
    <location>
        <begin position="49"/>
        <end position="125"/>
    </location>
</feature>
<evidence type="ECO:0000313" key="2">
    <source>
        <dbReference type="EMBL" id="ADR77924.1"/>
    </source>
</evidence>
<feature type="compositionally biased region" description="Basic and acidic residues" evidence="1">
    <location>
        <begin position="75"/>
        <end position="89"/>
    </location>
</feature>
<dbReference type="KEGG" id="vg:10146723"/>
<organism evidence="2 3">
    <name type="scientific">human papillomavirus 128</name>
    <dbReference type="NCBI Taxonomy" id="931209"/>
    <lineage>
        <taxon>Viruses</taxon>
        <taxon>Monodnaviria</taxon>
        <taxon>Shotokuvirae</taxon>
        <taxon>Cossaviricota</taxon>
        <taxon>Papovaviricetes</taxon>
        <taxon>Zurhausenvirales</taxon>
        <taxon>Papillomaviridae</taxon>
        <taxon>Firstpapillomavirinae</taxon>
        <taxon>Gammapapillomavirus</taxon>
        <taxon>Gammapapillomavirus 13</taxon>
    </lineage>
</organism>
<name>E7BRR1_9PAPI</name>
<dbReference type="EMBL" id="GU225708">
    <property type="protein sequence ID" value="ADR77924.1"/>
    <property type="molecule type" value="Genomic_DNA"/>
</dbReference>
<dbReference type="GeneID" id="10146723"/>
<proteinExistence type="predicted"/>